<feature type="region of interest" description="Disordered" evidence="1">
    <location>
        <begin position="146"/>
        <end position="177"/>
    </location>
</feature>
<keyword evidence="2" id="KW-0472">Membrane</keyword>
<feature type="compositionally biased region" description="Low complexity" evidence="1">
    <location>
        <begin position="262"/>
        <end position="274"/>
    </location>
</feature>
<keyword evidence="4" id="KW-1185">Reference proteome</keyword>
<keyword evidence="2" id="KW-0812">Transmembrane</keyword>
<gene>
    <name evidence="3" type="ORF">SAMN06265222_10699</name>
</gene>
<feature type="region of interest" description="Disordered" evidence="1">
    <location>
        <begin position="258"/>
        <end position="298"/>
    </location>
</feature>
<comment type="caution">
    <text evidence="3">The sequence shown here is derived from an EMBL/GenBank/DDBJ whole genome shotgun (WGS) entry which is preliminary data.</text>
</comment>
<evidence type="ECO:0000313" key="3">
    <source>
        <dbReference type="EMBL" id="SMP58723.1"/>
    </source>
</evidence>
<feature type="transmembrane region" description="Helical" evidence="2">
    <location>
        <begin position="184"/>
        <end position="203"/>
    </location>
</feature>
<name>A0ABY1Q3X7_9BACT</name>
<evidence type="ECO:0000256" key="1">
    <source>
        <dbReference type="SAM" id="MobiDB-lite"/>
    </source>
</evidence>
<protein>
    <submittedName>
        <fullName evidence="3">Uncharacterized protein</fullName>
    </submittedName>
</protein>
<feature type="compositionally biased region" description="Polar residues" evidence="1">
    <location>
        <begin position="275"/>
        <end position="285"/>
    </location>
</feature>
<keyword evidence="2" id="KW-1133">Transmembrane helix</keyword>
<dbReference type="SUPFAM" id="SSF48452">
    <property type="entry name" value="TPR-like"/>
    <property type="match status" value="1"/>
</dbReference>
<organism evidence="3 4">
    <name type="scientific">Neorhodopirellula lusitana</name>
    <dbReference type="NCBI Taxonomy" id="445327"/>
    <lineage>
        <taxon>Bacteria</taxon>
        <taxon>Pseudomonadati</taxon>
        <taxon>Planctomycetota</taxon>
        <taxon>Planctomycetia</taxon>
        <taxon>Pirellulales</taxon>
        <taxon>Pirellulaceae</taxon>
        <taxon>Neorhodopirellula</taxon>
    </lineage>
</organism>
<dbReference type="InterPro" id="IPR011990">
    <property type="entry name" value="TPR-like_helical_dom_sf"/>
</dbReference>
<dbReference type="Proteomes" id="UP001158067">
    <property type="component" value="Unassembled WGS sequence"/>
</dbReference>
<evidence type="ECO:0000256" key="2">
    <source>
        <dbReference type="SAM" id="Phobius"/>
    </source>
</evidence>
<proteinExistence type="predicted"/>
<evidence type="ECO:0000313" key="4">
    <source>
        <dbReference type="Proteomes" id="UP001158067"/>
    </source>
</evidence>
<dbReference type="EMBL" id="FXUG01000006">
    <property type="protein sequence ID" value="SMP58723.1"/>
    <property type="molecule type" value="Genomic_DNA"/>
</dbReference>
<reference evidence="3 4" key="1">
    <citation type="submission" date="2017-05" db="EMBL/GenBank/DDBJ databases">
        <authorList>
            <person name="Varghese N."/>
            <person name="Submissions S."/>
        </authorList>
    </citation>
    <scope>NUCLEOTIDE SEQUENCE [LARGE SCALE GENOMIC DNA]</scope>
    <source>
        <strain evidence="3 4">DSM 25457</strain>
    </source>
</reference>
<accession>A0ABY1Q3X7</accession>
<sequence length="913" mass="99501">MATTSAKTDSMNNDEGSTSVAVCRGRCPACHATLSINDDQMSSVIDCDCGETLYVCDSHSFVKIPISCHTCNRSYQVTPDNIGKTLKCKCGASIDVLETVLRQPVRLNEAAAESIAGPLYHSPTKELNESAQDDSLADASSPLIIDTSELPPKPAPTQRVARNVTARSNESTEDTKRKTSVTPVLGWILAGVFFLVSLGLFFWRSPVSPIRADPAQTKSTSAIQNKARQQASHAYKALSPKQWANFAAKTRLHLDHAEDDSAASANANSRSASSVEKTNSGTAPYSSFGGRTTPRPFVLPEATRPRERVELVTIKRQPAIFNSAYQELFASYEKLTELDSKPGTDLTEEYKQQLGATLSLAKHAYSLSSFAKTPKKQIEVTYLLAYLSFTAGHLMEAAIYGEAVAKFGDTEDSSTHEALLIALAATQEANANQWGDPESVGELRQMESLAELVDTKWPDDPQRGAIWLALGNAYNEFGEPGDAARAFGKVPKSSEHFESAKIAVGMASWNRFLDQASVDAPNPGEMVSLLKSARKKLIEGVNAKQNKKPNAKQPPDLDLIVAKVTLARIAHRLGDSADVVKWLTKAPIAVTNSITTNRTEKNKRLVDTGFASSIFDLLYRARADQDDFVGANQAIVRFAKIAGTDQADTVGRMRTQIAIAEMKRLLGRPSIQKKDVEGLKQMLNAIDQTGGEMPVANQMWLAQSWASLANKTGALNLKQDCFSQAADAQANAIKRDELPAKSIPGLQIRLAEMLRNANRRTESVEVASNVLSKTPNVIELQIQVAQAIQQKAENSRDSTLLQQAINGRPDDAVWGWAKLAVNLHALKYSSKGTATHAEQLMQAQYELARSRWLIATLSKDPQLSVTFRKKAQRQVAQLLAVLPDDSTSESDAGGSMKAWRIRFESLRDLANST</sequence>